<evidence type="ECO:0000313" key="3">
    <source>
        <dbReference type="Proteomes" id="UP001604277"/>
    </source>
</evidence>
<evidence type="ECO:0000313" key="2">
    <source>
        <dbReference type="EMBL" id="KAL2508521.1"/>
    </source>
</evidence>
<name>A0ABD1T717_9LAMI</name>
<reference evidence="3" key="1">
    <citation type="submission" date="2024-07" db="EMBL/GenBank/DDBJ databases">
        <title>Two chromosome-level genome assemblies of Korean endemic species Abeliophyllum distichum and Forsythia ovata (Oleaceae).</title>
        <authorList>
            <person name="Jang H."/>
        </authorList>
    </citation>
    <scope>NUCLEOTIDE SEQUENCE [LARGE SCALE GENOMIC DNA]</scope>
</reference>
<evidence type="ECO:0000256" key="1">
    <source>
        <dbReference type="SAM" id="MobiDB-lite"/>
    </source>
</evidence>
<organism evidence="2 3">
    <name type="scientific">Forsythia ovata</name>
    <dbReference type="NCBI Taxonomy" id="205694"/>
    <lineage>
        <taxon>Eukaryota</taxon>
        <taxon>Viridiplantae</taxon>
        <taxon>Streptophyta</taxon>
        <taxon>Embryophyta</taxon>
        <taxon>Tracheophyta</taxon>
        <taxon>Spermatophyta</taxon>
        <taxon>Magnoliopsida</taxon>
        <taxon>eudicotyledons</taxon>
        <taxon>Gunneridae</taxon>
        <taxon>Pentapetalae</taxon>
        <taxon>asterids</taxon>
        <taxon>lamiids</taxon>
        <taxon>Lamiales</taxon>
        <taxon>Oleaceae</taxon>
        <taxon>Forsythieae</taxon>
        <taxon>Forsythia</taxon>
    </lineage>
</organism>
<accession>A0ABD1T717</accession>
<sequence length="102" mass="11246">MAGSYFSSVSKLKIRRGGVVGEKDDIFSQPLVPRSASILEIAVLQVLKATSSYFRQRILDDRTREKVVVDGKEETTIPGRGMEDDGDVEDSQKAKRGRKASS</sequence>
<feature type="region of interest" description="Disordered" evidence="1">
    <location>
        <begin position="67"/>
        <end position="102"/>
    </location>
</feature>
<protein>
    <submittedName>
        <fullName evidence="2">Uncharacterized protein</fullName>
    </submittedName>
</protein>
<dbReference type="EMBL" id="JBFOLJ010000009">
    <property type="protein sequence ID" value="KAL2508521.1"/>
    <property type="molecule type" value="Genomic_DNA"/>
</dbReference>
<gene>
    <name evidence="2" type="ORF">Fot_32168</name>
</gene>
<proteinExistence type="predicted"/>
<comment type="caution">
    <text evidence="2">The sequence shown here is derived from an EMBL/GenBank/DDBJ whole genome shotgun (WGS) entry which is preliminary data.</text>
</comment>
<keyword evidence="3" id="KW-1185">Reference proteome</keyword>
<dbReference type="AlphaFoldDB" id="A0ABD1T717"/>
<dbReference type="Proteomes" id="UP001604277">
    <property type="component" value="Unassembled WGS sequence"/>
</dbReference>